<dbReference type="Gene3D" id="3.40.190.170">
    <property type="entry name" value="Bacterial extracellular solute-binding protein, family 7"/>
    <property type="match status" value="1"/>
</dbReference>
<keyword evidence="8" id="KW-1185">Reference proteome</keyword>
<dbReference type="NCBIfam" id="NF037995">
    <property type="entry name" value="TRAP_S1"/>
    <property type="match status" value="1"/>
</dbReference>
<reference evidence="5" key="3">
    <citation type="submission" date="2017-03" db="EMBL/GenBank/DDBJ databases">
        <authorList>
            <person name="Dastager S.G."/>
            <person name="Neurgaonkar P.S."/>
            <person name="Dharne M.S."/>
        </authorList>
    </citation>
    <scope>NUCLEOTIDE SEQUENCE</scope>
    <source>
        <strain evidence="5">DSM 25145</strain>
    </source>
</reference>
<dbReference type="Pfam" id="PF03480">
    <property type="entry name" value="DctP"/>
    <property type="match status" value="1"/>
</dbReference>
<dbReference type="PANTHER" id="PTHR33376">
    <property type="match status" value="1"/>
</dbReference>
<dbReference type="GO" id="GO:0030288">
    <property type="term" value="C:outer membrane-bounded periplasmic space"/>
    <property type="evidence" value="ECO:0007669"/>
    <property type="project" value="InterPro"/>
</dbReference>
<evidence type="ECO:0000313" key="8">
    <source>
        <dbReference type="Proteomes" id="UP000215545"/>
    </source>
</evidence>
<dbReference type="InterPro" id="IPR018389">
    <property type="entry name" value="DctP_fam"/>
</dbReference>
<evidence type="ECO:0000313" key="6">
    <source>
        <dbReference type="EMBL" id="SIR23552.1"/>
    </source>
</evidence>
<evidence type="ECO:0000256" key="2">
    <source>
        <dbReference type="ARBA" id="ARBA00009023"/>
    </source>
</evidence>
<evidence type="ECO:0000313" key="5">
    <source>
        <dbReference type="EMBL" id="OXS76635.1"/>
    </source>
</evidence>
<dbReference type="STRING" id="1017273.SAMN05443094_106147"/>
<dbReference type="CDD" id="cd13603">
    <property type="entry name" value="PBP2_TRAP_Siap_TeaA_like"/>
    <property type="match status" value="1"/>
</dbReference>
<dbReference type="RefSeq" id="WP_045852280.1">
    <property type="nucleotide sequence ID" value="NZ_FTLX01000006.1"/>
</dbReference>
<dbReference type="PIRSF" id="PIRSF006470">
    <property type="entry name" value="DctB"/>
    <property type="match status" value="1"/>
</dbReference>
<evidence type="ECO:0000256" key="4">
    <source>
        <dbReference type="ARBA" id="ARBA00022729"/>
    </source>
</evidence>
<evidence type="ECO:0000256" key="1">
    <source>
        <dbReference type="ARBA" id="ARBA00004196"/>
    </source>
</evidence>
<name>A0A1N6Z9G8_9BACI</name>
<dbReference type="OrthoDB" id="9776801at2"/>
<keyword evidence="4" id="KW-0732">Signal</keyword>
<dbReference type="EMBL" id="FTLX01000006">
    <property type="protein sequence ID" value="SIR23552.1"/>
    <property type="molecule type" value="Genomic_DNA"/>
</dbReference>
<dbReference type="PANTHER" id="PTHR33376:SF4">
    <property type="entry name" value="SIALIC ACID-BINDING PERIPLASMIC PROTEIN SIAP"/>
    <property type="match status" value="1"/>
</dbReference>
<reference evidence="6 7" key="1">
    <citation type="submission" date="2017-01" db="EMBL/GenBank/DDBJ databases">
        <authorList>
            <person name="Mah S.A."/>
            <person name="Swanson W.J."/>
            <person name="Moy G.W."/>
            <person name="Vacquier V.D."/>
        </authorList>
    </citation>
    <scope>NUCLEOTIDE SEQUENCE [LARGE SCALE GENOMIC DNA]</scope>
    <source>
        <strain evidence="6 7">NIO-1016</strain>
    </source>
</reference>
<dbReference type="InterPro" id="IPR004682">
    <property type="entry name" value="TRAP_DctP"/>
</dbReference>
<gene>
    <name evidence="5" type="ORF">B1B05_13265</name>
    <name evidence="6" type="ORF">SAMN05443094_106147</name>
</gene>
<protein>
    <submittedName>
        <fullName evidence="5">C4-dicarboxylate ABC transporter substrate-binding protein</fullName>
    </submittedName>
    <submittedName>
        <fullName evidence="6">Tripartite ATP-independent transporter solute receptor, DctP family</fullName>
    </submittedName>
</protein>
<evidence type="ECO:0000256" key="3">
    <source>
        <dbReference type="ARBA" id="ARBA00022448"/>
    </source>
</evidence>
<reference evidence="8" key="2">
    <citation type="submission" date="2017-03" db="EMBL/GenBank/DDBJ databases">
        <title>Bacillus sp. V-88(T) DSM27956, whole genome shotgun sequencing project.</title>
        <authorList>
            <person name="Dastager S.G."/>
            <person name="Neurgaonkar P.S."/>
            <person name="Dharne M.S."/>
        </authorList>
    </citation>
    <scope>NUCLEOTIDE SEQUENCE [LARGE SCALE GENOMIC DNA]</scope>
    <source>
        <strain evidence="8">DSM 25145</strain>
    </source>
</reference>
<keyword evidence="3" id="KW-0813">Transport</keyword>
<dbReference type="Proteomes" id="UP000215545">
    <property type="component" value="Unassembled WGS sequence"/>
</dbReference>
<dbReference type="GO" id="GO:0055085">
    <property type="term" value="P:transmembrane transport"/>
    <property type="evidence" value="ECO:0007669"/>
    <property type="project" value="InterPro"/>
</dbReference>
<comment type="similarity">
    <text evidence="2">Belongs to the bacterial solute-binding protein 7 family.</text>
</comment>
<keyword evidence="6" id="KW-0675">Receptor</keyword>
<dbReference type="EMBL" id="MWSK01000006">
    <property type="protein sequence ID" value="OXS76635.1"/>
    <property type="molecule type" value="Genomic_DNA"/>
</dbReference>
<dbReference type="NCBIfam" id="TIGR00787">
    <property type="entry name" value="dctP"/>
    <property type="match status" value="1"/>
</dbReference>
<proteinExistence type="inferred from homology"/>
<dbReference type="InterPro" id="IPR038404">
    <property type="entry name" value="TRAP_DctP_sf"/>
</dbReference>
<comment type="subcellular location">
    <subcellularLocation>
        <location evidence="1">Cell envelope</location>
    </subcellularLocation>
</comment>
<dbReference type="AlphaFoldDB" id="A0A1N6Z9G8"/>
<evidence type="ECO:0000313" key="7">
    <source>
        <dbReference type="Proteomes" id="UP000186385"/>
    </source>
</evidence>
<dbReference type="Proteomes" id="UP000186385">
    <property type="component" value="Unassembled WGS sequence"/>
</dbReference>
<organism evidence="6 7">
    <name type="scientific">Domibacillus enclensis</name>
    <dbReference type="NCBI Taxonomy" id="1017273"/>
    <lineage>
        <taxon>Bacteria</taxon>
        <taxon>Bacillati</taxon>
        <taxon>Bacillota</taxon>
        <taxon>Bacilli</taxon>
        <taxon>Bacillales</taxon>
        <taxon>Bacillaceae</taxon>
        <taxon>Domibacillus</taxon>
    </lineage>
</organism>
<sequence length="332" mass="37617">MKLIRNIMITAISALALSLIWIFASTNDLAETEGVTLIRFGHGAAETNERHLAVMHFKELVEEKSNGSIQVQVYPAEQLGSEAEMIESVTFNDLQMVAASAFSQYDQRISVFELPYLFDSYEEAWSTLDGEIGEKVAEPFLEDNLRIVGYFENGFRHVTSNVPIEKPEDLQGIKIRTPEFPLSISTFQALGANPTPMAFGELYMALQQGTVDAQENPVANAYSSKFQEVQQYLNLTAHQYMPLPVAISEEFWQTLSESDQELIKESTLETAQFHRDLLRENEESMIAELKADGMQIIEPDLEPFQAETEEVYESFKRQFGEEMVNSILEEVQ</sequence>
<accession>A0A1N6Z9G8</accession>